<dbReference type="InterPro" id="IPR001128">
    <property type="entry name" value="Cyt_P450"/>
</dbReference>
<dbReference type="InParanoid" id="A0A136ITJ9"/>
<dbReference type="PANTHER" id="PTHR24305">
    <property type="entry name" value="CYTOCHROME P450"/>
    <property type="match status" value="1"/>
</dbReference>
<reference evidence="6" key="1">
    <citation type="submission" date="2016-02" db="EMBL/GenBank/DDBJ databases">
        <title>Draft genome sequence of Microdochium bolleyi, a fungal endophyte of beachgrass.</title>
        <authorList>
            <consortium name="DOE Joint Genome Institute"/>
            <person name="David A.S."/>
            <person name="May G."/>
            <person name="Haridas S."/>
            <person name="Lim J."/>
            <person name="Wang M."/>
            <person name="Labutti K."/>
            <person name="Lipzen A."/>
            <person name="Barry K."/>
            <person name="Grigoriev I.V."/>
        </authorList>
    </citation>
    <scope>NUCLEOTIDE SEQUENCE [LARGE SCALE GENOMIC DNA]</scope>
    <source>
        <strain evidence="6">J235TASD1</strain>
    </source>
</reference>
<dbReference type="PANTHER" id="PTHR24305:SF227">
    <property type="entry name" value="P450, PUTATIVE (EUROFUNG)-RELATED"/>
    <property type="match status" value="1"/>
</dbReference>
<dbReference type="GO" id="GO:0016705">
    <property type="term" value="F:oxidoreductase activity, acting on paired donors, with incorporation or reduction of molecular oxygen"/>
    <property type="evidence" value="ECO:0007669"/>
    <property type="project" value="InterPro"/>
</dbReference>
<dbReference type="AlphaFoldDB" id="A0A136ITJ9"/>
<keyword evidence="6" id="KW-1185">Reference proteome</keyword>
<dbReference type="InterPro" id="IPR002401">
    <property type="entry name" value="Cyt_P450_E_grp-I"/>
</dbReference>
<dbReference type="FunFam" id="1.10.630.10:FF:000051">
    <property type="entry name" value="Cytochrome P450 monooxygenase (Fum15)"/>
    <property type="match status" value="1"/>
</dbReference>
<dbReference type="Gene3D" id="1.10.630.10">
    <property type="entry name" value="Cytochrome P450"/>
    <property type="match status" value="1"/>
</dbReference>
<evidence type="ECO:0000313" key="5">
    <source>
        <dbReference type="EMBL" id="KXJ88231.1"/>
    </source>
</evidence>
<evidence type="ECO:0000256" key="3">
    <source>
        <dbReference type="ARBA" id="ARBA00023004"/>
    </source>
</evidence>
<dbReference type="InterPro" id="IPR050121">
    <property type="entry name" value="Cytochrome_P450_monoxygenase"/>
</dbReference>
<name>A0A136ITJ9_9PEZI</name>
<dbReference type="GO" id="GO:0005506">
    <property type="term" value="F:iron ion binding"/>
    <property type="evidence" value="ECO:0007669"/>
    <property type="project" value="InterPro"/>
</dbReference>
<dbReference type="SUPFAM" id="SSF48264">
    <property type="entry name" value="Cytochrome P450"/>
    <property type="match status" value="1"/>
</dbReference>
<dbReference type="FunCoup" id="A0A136ITJ9">
    <property type="interactions" value="1462"/>
</dbReference>
<dbReference type="STRING" id="196109.A0A136ITJ9"/>
<dbReference type="PRINTS" id="PR00385">
    <property type="entry name" value="P450"/>
</dbReference>
<evidence type="ECO:0000256" key="2">
    <source>
        <dbReference type="ARBA" id="ARBA00022723"/>
    </source>
</evidence>
<dbReference type="Proteomes" id="UP000070501">
    <property type="component" value="Unassembled WGS sequence"/>
</dbReference>
<evidence type="ECO:0000256" key="4">
    <source>
        <dbReference type="PIRSR" id="PIRSR602401-1"/>
    </source>
</evidence>
<dbReference type="GO" id="GO:0004497">
    <property type="term" value="F:monooxygenase activity"/>
    <property type="evidence" value="ECO:0007669"/>
    <property type="project" value="InterPro"/>
</dbReference>
<protein>
    <submittedName>
        <fullName evidence="5">Cytochrome P450</fullName>
    </submittedName>
</protein>
<keyword evidence="3 4" id="KW-0408">Iron</keyword>
<dbReference type="CDD" id="cd11069">
    <property type="entry name" value="CYP_FUM15-like"/>
    <property type="match status" value="1"/>
</dbReference>
<evidence type="ECO:0000313" key="6">
    <source>
        <dbReference type="Proteomes" id="UP000070501"/>
    </source>
</evidence>
<dbReference type="PRINTS" id="PR00463">
    <property type="entry name" value="EP450I"/>
</dbReference>
<keyword evidence="1 4" id="KW-0349">Heme</keyword>
<feature type="binding site" description="axial binding residue" evidence="4">
    <location>
        <position position="502"/>
    </location>
    <ligand>
        <name>heme</name>
        <dbReference type="ChEBI" id="CHEBI:30413"/>
    </ligand>
    <ligandPart>
        <name>Fe</name>
        <dbReference type="ChEBI" id="CHEBI:18248"/>
    </ligandPart>
</feature>
<organism evidence="5 6">
    <name type="scientific">Microdochium bolleyi</name>
    <dbReference type="NCBI Taxonomy" id="196109"/>
    <lineage>
        <taxon>Eukaryota</taxon>
        <taxon>Fungi</taxon>
        <taxon>Dikarya</taxon>
        <taxon>Ascomycota</taxon>
        <taxon>Pezizomycotina</taxon>
        <taxon>Sordariomycetes</taxon>
        <taxon>Xylariomycetidae</taxon>
        <taxon>Xylariales</taxon>
        <taxon>Microdochiaceae</taxon>
        <taxon>Microdochium</taxon>
    </lineage>
</organism>
<sequence>MESFPWKPISVSSALASFLLVKYGEGSVLDLGVAGTFLASWLAQAGVVVIYSVFLYPKFLSPLIGLPEPSGGSWWNGHFATIIKEPSGSPQRRWASTLQHDGVIRYLGPFNQERLLVVGPKGLSEILVTKSYQFIKPPSVRAFLVRLLGNGVLVAEGDAHKAQRKNLMPAFAFRHIKDLYPVFWRKSRDSVHAITDFVDLESSKAEAAGPQSAKRTAVLEVGDWGSRATLDIVGTAGLGRDFGSLRDPDNELTRVYGKLFKPNRQAMILGVIGLIVPEWILVRLPFKRNGDILHASNYIRNVCHDLVREKKVKLQEKGETDVDILSVALESGGFTDEDLVDQLMTFLAAGHETTATSMTWALYMLAKNPEMQQRLRDEVREHLPSMDSDQNVTSLQIDHLPYLNAFCSEVLRYWAPVPMTLRHAAEETTLQDIKVPKGTRIMLCSWATNFDTQLWGPDATQFNPERWLTSESATAEEKQRAASGGATSNYANMTFLHGPRSCIGQAFAKAEFACLLATWVGRFQFDLKNEEDRDEAGLDIKGGATARPSRGLYVHAAVVEGW</sequence>
<dbReference type="EMBL" id="KQ964259">
    <property type="protein sequence ID" value="KXJ88231.1"/>
    <property type="molecule type" value="Genomic_DNA"/>
</dbReference>
<dbReference type="GO" id="GO:0020037">
    <property type="term" value="F:heme binding"/>
    <property type="evidence" value="ECO:0007669"/>
    <property type="project" value="InterPro"/>
</dbReference>
<evidence type="ECO:0000256" key="1">
    <source>
        <dbReference type="ARBA" id="ARBA00022617"/>
    </source>
</evidence>
<proteinExistence type="predicted"/>
<comment type="cofactor">
    <cofactor evidence="4">
        <name>heme</name>
        <dbReference type="ChEBI" id="CHEBI:30413"/>
    </cofactor>
</comment>
<dbReference type="Pfam" id="PF00067">
    <property type="entry name" value="p450"/>
    <property type="match status" value="1"/>
</dbReference>
<gene>
    <name evidence="5" type="ORF">Micbo1qcDRAFT_190028</name>
</gene>
<keyword evidence="2 4" id="KW-0479">Metal-binding</keyword>
<dbReference type="OrthoDB" id="1470350at2759"/>
<dbReference type="InterPro" id="IPR036396">
    <property type="entry name" value="Cyt_P450_sf"/>
</dbReference>
<accession>A0A136ITJ9</accession>